<dbReference type="InterPro" id="IPR036890">
    <property type="entry name" value="HATPase_C_sf"/>
</dbReference>
<evidence type="ECO:0000256" key="2">
    <source>
        <dbReference type="ARBA" id="ARBA00001946"/>
    </source>
</evidence>
<accession>A0A1E7EJ25</accession>
<reference evidence="7 8" key="1">
    <citation type="submission" date="2016-09" db="EMBL/GenBank/DDBJ databases">
        <title>Extensive genetic diversity and differential bi-allelic expression allows diatom success in the polar Southern Ocean.</title>
        <authorList>
            <consortium name="DOE Joint Genome Institute"/>
            <person name="Mock T."/>
            <person name="Otillar R.P."/>
            <person name="Strauss J."/>
            <person name="Dupont C."/>
            <person name="Frickenhaus S."/>
            <person name="Maumus F."/>
            <person name="Mcmullan M."/>
            <person name="Sanges R."/>
            <person name="Schmutz J."/>
            <person name="Toseland A."/>
            <person name="Valas R."/>
            <person name="Veluchamy A."/>
            <person name="Ward B.J."/>
            <person name="Allen A."/>
            <person name="Barry K."/>
            <person name="Falciatore A."/>
            <person name="Ferrante M."/>
            <person name="Fortunato A.E."/>
            <person name="Gloeckner G."/>
            <person name="Gruber A."/>
            <person name="Hipkin R."/>
            <person name="Janech M."/>
            <person name="Kroth P."/>
            <person name="Leese F."/>
            <person name="Lindquist E."/>
            <person name="Lyon B.R."/>
            <person name="Martin J."/>
            <person name="Mayer C."/>
            <person name="Parker M."/>
            <person name="Quesneville H."/>
            <person name="Raymond J."/>
            <person name="Uhlig C."/>
            <person name="Valentin K.U."/>
            <person name="Worden A.Z."/>
            <person name="Armbrust E.V."/>
            <person name="Bowler C."/>
            <person name="Green B."/>
            <person name="Moulton V."/>
            <person name="Van Oosterhout C."/>
            <person name="Grigoriev I."/>
        </authorList>
    </citation>
    <scope>NUCLEOTIDE SEQUENCE [LARGE SCALE GENOMIC DNA]</scope>
    <source>
        <strain evidence="7 8">CCMP1102</strain>
    </source>
</reference>
<dbReference type="GO" id="GO:0003677">
    <property type="term" value="F:DNA binding"/>
    <property type="evidence" value="ECO:0007669"/>
    <property type="project" value="UniProtKB-KW"/>
</dbReference>
<dbReference type="GO" id="GO:0003918">
    <property type="term" value="F:DNA topoisomerase type II (double strand cut, ATP-hydrolyzing) activity"/>
    <property type="evidence" value="ECO:0007669"/>
    <property type="project" value="UniProtKB-EC"/>
</dbReference>
<dbReference type="AlphaFoldDB" id="A0A1E7EJ25"/>
<feature type="non-terminal residue" evidence="7">
    <location>
        <position position="83"/>
    </location>
</feature>
<dbReference type="KEGG" id="fcy:FRACYDRAFT_165556"/>
<evidence type="ECO:0000256" key="6">
    <source>
        <dbReference type="ARBA" id="ARBA00023235"/>
    </source>
</evidence>
<dbReference type="Proteomes" id="UP000095751">
    <property type="component" value="Unassembled WGS sequence"/>
</dbReference>
<dbReference type="GO" id="GO:0005634">
    <property type="term" value="C:nucleus"/>
    <property type="evidence" value="ECO:0007669"/>
    <property type="project" value="TreeGrafter"/>
</dbReference>
<dbReference type="PANTHER" id="PTHR10169:SF38">
    <property type="entry name" value="DNA TOPOISOMERASE 2"/>
    <property type="match status" value="1"/>
</dbReference>
<evidence type="ECO:0000256" key="5">
    <source>
        <dbReference type="ARBA" id="ARBA00023125"/>
    </source>
</evidence>
<feature type="non-terminal residue" evidence="7">
    <location>
        <position position="1"/>
    </location>
</feature>
<evidence type="ECO:0000256" key="1">
    <source>
        <dbReference type="ARBA" id="ARBA00000185"/>
    </source>
</evidence>
<dbReference type="EMBL" id="KV784447">
    <property type="protein sequence ID" value="OEU05897.1"/>
    <property type="molecule type" value="Genomic_DNA"/>
</dbReference>
<dbReference type="Gene3D" id="3.30.565.10">
    <property type="entry name" value="Histidine kinase-like ATPase, C-terminal domain"/>
    <property type="match status" value="1"/>
</dbReference>
<dbReference type="OrthoDB" id="276498at2759"/>
<dbReference type="GO" id="GO:0000819">
    <property type="term" value="P:sister chromatid segregation"/>
    <property type="evidence" value="ECO:0007669"/>
    <property type="project" value="TreeGrafter"/>
</dbReference>
<keyword evidence="4" id="KW-0799">Topoisomerase</keyword>
<organism evidence="7 8">
    <name type="scientific">Fragilariopsis cylindrus CCMP1102</name>
    <dbReference type="NCBI Taxonomy" id="635003"/>
    <lineage>
        <taxon>Eukaryota</taxon>
        <taxon>Sar</taxon>
        <taxon>Stramenopiles</taxon>
        <taxon>Ochrophyta</taxon>
        <taxon>Bacillariophyta</taxon>
        <taxon>Bacillariophyceae</taxon>
        <taxon>Bacillariophycidae</taxon>
        <taxon>Bacillariales</taxon>
        <taxon>Bacillariaceae</taxon>
        <taxon>Fragilariopsis</taxon>
    </lineage>
</organism>
<proteinExistence type="predicted"/>
<name>A0A1E7EJ25_9STRA</name>
<evidence type="ECO:0000313" key="7">
    <source>
        <dbReference type="EMBL" id="OEU05897.1"/>
    </source>
</evidence>
<evidence type="ECO:0000313" key="8">
    <source>
        <dbReference type="Proteomes" id="UP000095751"/>
    </source>
</evidence>
<dbReference type="PANTHER" id="PTHR10169">
    <property type="entry name" value="DNA TOPOISOMERASE/GYRASE"/>
    <property type="match status" value="1"/>
</dbReference>
<comment type="catalytic activity">
    <reaction evidence="1">
        <text>ATP-dependent breakage, passage and rejoining of double-stranded DNA.</text>
        <dbReference type="EC" id="5.6.2.2"/>
    </reaction>
</comment>
<gene>
    <name evidence="7" type="ORF">FRACYDRAFT_165556</name>
</gene>
<evidence type="ECO:0000256" key="4">
    <source>
        <dbReference type="ARBA" id="ARBA00023029"/>
    </source>
</evidence>
<evidence type="ECO:0000256" key="3">
    <source>
        <dbReference type="ARBA" id="ARBA00012895"/>
    </source>
</evidence>
<keyword evidence="8" id="KW-1185">Reference proteome</keyword>
<keyword evidence="6" id="KW-0413">Isomerase</keyword>
<keyword evidence="5" id="KW-0238">DNA-binding</keyword>
<dbReference type="GO" id="GO:0000712">
    <property type="term" value="P:resolution of meiotic recombination intermediates"/>
    <property type="evidence" value="ECO:0007669"/>
    <property type="project" value="TreeGrafter"/>
</dbReference>
<sequence length="83" mass="9574">RSVEEQYIRKTPLEHVLLRPGMYVGPTERLPPIDCWVLDPSPKPLGTKKNISFKMIQKEYGLIPALQKVFDEILVNATDNQLR</sequence>
<dbReference type="InParanoid" id="A0A1E7EJ25"/>
<dbReference type="EC" id="5.6.2.2" evidence="3"/>
<comment type="cofactor">
    <cofactor evidence="2">
        <name>Mg(2+)</name>
        <dbReference type="ChEBI" id="CHEBI:18420"/>
    </cofactor>
</comment>
<dbReference type="InterPro" id="IPR050634">
    <property type="entry name" value="DNA_Topoisomerase_II"/>
</dbReference>
<dbReference type="SUPFAM" id="SSF55874">
    <property type="entry name" value="ATPase domain of HSP90 chaperone/DNA topoisomerase II/histidine kinase"/>
    <property type="match status" value="1"/>
</dbReference>
<protein>
    <recommendedName>
        <fullName evidence="3">DNA topoisomerase (ATP-hydrolyzing)</fullName>
        <ecNumber evidence="3">5.6.2.2</ecNumber>
    </recommendedName>
</protein>